<protein>
    <recommendedName>
        <fullName evidence="1">Methyltransferase domain-containing protein</fullName>
    </recommendedName>
</protein>
<dbReference type="PANTHER" id="PTHR32026:SF10">
    <property type="entry name" value="METHYLTRANSFERASE-LIKE PROTEIN 24-RELATED"/>
    <property type="match status" value="1"/>
</dbReference>
<comment type="caution">
    <text evidence="2">The sequence shown here is derived from an EMBL/GenBank/DDBJ whole genome shotgun (WGS) entry which is preliminary data.</text>
</comment>
<name>A0AAN8GD24_PATCE</name>
<organism evidence="2 3">
    <name type="scientific">Patella caerulea</name>
    <name type="common">Rayed Mediterranean limpet</name>
    <dbReference type="NCBI Taxonomy" id="87958"/>
    <lineage>
        <taxon>Eukaryota</taxon>
        <taxon>Metazoa</taxon>
        <taxon>Spiralia</taxon>
        <taxon>Lophotrochozoa</taxon>
        <taxon>Mollusca</taxon>
        <taxon>Gastropoda</taxon>
        <taxon>Patellogastropoda</taxon>
        <taxon>Patelloidea</taxon>
        <taxon>Patellidae</taxon>
        <taxon>Patella</taxon>
    </lineage>
</organism>
<dbReference type="EMBL" id="JAZGQO010000018">
    <property type="protein sequence ID" value="KAK6168056.1"/>
    <property type="molecule type" value="Genomic_DNA"/>
</dbReference>
<keyword evidence="3" id="KW-1185">Reference proteome</keyword>
<dbReference type="Proteomes" id="UP001347796">
    <property type="component" value="Unassembled WGS sequence"/>
</dbReference>
<dbReference type="AlphaFoldDB" id="A0AAN8GD24"/>
<evidence type="ECO:0000313" key="2">
    <source>
        <dbReference type="EMBL" id="KAK6168056.1"/>
    </source>
</evidence>
<dbReference type="InterPro" id="IPR026913">
    <property type="entry name" value="METTL24"/>
</dbReference>
<proteinExistence type="predicted"/>
<dbReference type="Pfam" id="PF13383">
    <property type="entry name" value="Methyltransf_22"/>
    <property type="match status" value="1"/>
</dbReference>
<sequence>MAAIDTKFNTRYFSVFNRPTDLSSIIPSYTDLLNLTNPELEELFTGYLQSTQYDCKKIVRYGNTGDGGWDICEDSYYVPSKNSIVYSFGIFNDFSFDDDISERRHLRVHSFDPTNNMSDHQRSDLITFHALGIAHYTGYSPEGWKMATLKDIKTQLGHNQEKVEIVKMDIDEAEWAMFPEIIFSESLKDTKQLLMEWHIYVQEKKKRAIILHALQILRHLFRIGFRIFKLHYNEFCNETALNFRYCPEIYFVNIHKKT</sequence>
<gene>
    <name evidence="2" type="ORF">SNE40_021958</name>
</gene>
<feature type="domain" description="Methyltransferase" evidence="1">
    <location>
        <begin position="51"/>
        <end position="245"/>
    </location>
</feature>
<accession>A0AAN8GD24</accession>
<reference evidence="2 3" key="1">
    <citation type="submission" date="2024-01" db="EMBL/GenBank/DDBJ databases">
        <title>The genome of the rayed Mediterranean limpet Patella caerulea (Linnaeus, 1758).</title>
        <authorList>
            <person name="Anh-Thu Weber A."/>
            <person name="Halstead-Nussloch G."/>
        </authorList>
    </citation>
    <scope>NUCLEOTIDE SEQUENCE [LARGE SCALE GENOMIC DNA]</scope>
    <source>
        <strain evidence="2">AATW-2023a</strain>
        <tissue evidence="2">Whole specimen</tissue>
    </source>
</reference>
<evidence type="ECO:0000259" key="1">
    <source>
        <dbReference type="Pfam" id="PF13383"/>
    </source>
</evidence>
<dbReference type="PANTHER" id="PTHR32026">
    <property type="entry name" value="METHYLTRANSFERASE-LIKE PROTEIN 24"/>
    <property type="match status" value="1"/>
</dbReference>
<dbReference type="InterPro" id="IPR025714">
    <property type="entry name" value="Methyltranfer_dom"/>
</dbReference>
<evidence type="ECO:0000313" key="3">
    <source>
        <dbReference type="Proteomes" id="UP001347796"/>
    </source>
</evidence>